<accession>A0ABX8S9G4</accession>
<keyword evidence="3" id="KW-1185">Reference proteome</keyword>
<evidence type="ECO:0000313" key="2">
    <source>
        <dbReference type="EMBL" id="QXQ14508.1"/>
    </source>
</evidence>
<reference evidence="2" key="1">
    <citation type="submission" date="2021-07" db="EMBL/GenBank/DDBJ databases">
        <title>Candidatus Kaistella beijingensis sp. nov. isolated from a municipal wastewater treatment plant is involved in sludge foaming.</title>
        <authorList>
            <person name="Song Y."/>
            <person name="Liu S.-J."/>
        </authorList>
    </citation>
    <scope>NUCLEOTIDE SEQUENCE</scope>
    <source>
        <strain evidence="2">DSM 43998</strain>
    </source>
</reference>
<organism evidence="2 3">
    <name type="scientific">Skermania pinensis</name>
    <dbReference type="NCBI Taxonomy" id="39122"/>
    <lineage>
        <taxon>Bacteria</taxon>
        <taxon>Bacillati</taxon>
        <taxon>Actinomycetota</taxon>
        <taxon>Actinomycetes</taxon>
        <taxon>Mycobacteriales</taxon>
        <taxon>Gordoniaceae</taxon>
        <taxon>Skermania</taxon>
    </lineage>
</organism>
<evidence type="ECO:0000313" key="3">
    <source>
        <dbReference type="Proteomes" id="UP000887023"/>
    </source>
</evidence>
<evidence type="ECO:0000256" key="1">
    <source>
        <dbReference type="SAM" id="Phobius"/>
    </source>
</evidence>
<proteinExistence type="predicted"/>
<feature type="transmembrane region" description="Helical" evidence="1">
    <location>
        <begin position="24"/>
        <end position="44"/>
    </location>
</feature>
<feature type="transmembrane region" description="Helical" evidence="1">
    <location>
        <begin position="64"/>
        <end position="87"/>
    </location>
</feature>
<protein>
    <recommendedName>
        <fullName evidence="4">Type VII secretion protein EccE</fullName>
    </recommendedName>
</protein>
<sequence>MIWSALGRVGRFLQAQWGRFRRQFIAVTLASLLVVTTAVVGLVVEDWLPNASDKPLFDTLNSTHYRVRLAFGLILAVVAFTAIAAVLRRSNGTLYYVRILDERAPDLHAAANGHAQQRALDYRSVVHSLDLGTERSVDVASFVAQARAQLQIAGITDDTSSSFEVAPNSHWPIAFALGYDWPLPENAKLIEFNGDNPVPGFTVSAQPIDHSVPRSPTTRDSRVQLVRIDFHLTIGRLVTENDRRAADQEVFGRAADISMAYGRSGICTDPDGRPGVRVGRKSWRHRSADMTPEDAARMVALAILRALEQYPNAVVAVSASVPKVVGVLAGRQFAAYLQLRNSGVQSRNWISPWRRLSLLSPSTTNHDAGASGSVQIMRVHPSQPATPPYWPPVPVAGTIVNLLPHDLRVFDGESIVLQADRSSTPARIGETRGTPHQVSLNGITTPVVDLSYADTVTGLPEPVDGTWYVVSRITAQALQHRFDLLFPVDEVRNDQAQIIGCRSLGRFVNQAEV</sequence>
<gene>
    <name evidence="2" type="ORF">KV203_03625</name>
</gene>
<keyword evidence="1" id="KW-0472">Membrane</keyword>
<keyword evidence="1" id="KW-1133">Transmembrane helix</keyword>
<dbReference type="Proteomes" id="UP000887023">
    <property type="component" value="Chromosome"/>
</dbReference>
<keyword evidence="1" id="KW-0812">Transmembrane</keyword>
<name>A0ABX8S9G4_9ACTN</name>
<dbReference type="EMBL" id="CP079105">
    <property type="protein sequence ID" value="QXQ14508.1"/>
    <property type="molecule type" value="Genomic_DNA"/>
</dbReference>
<dbReference type="RefSeq" id="WP_066466665.1">
    <property type="nucleotide sequence ID" value="NZ_CBCRUZ010000021.1"/>
</dbReference>
<evidence type="ECO:0008006" key="4">
    <source>
        <dbReference type="Google" id="ProtNLM"/>
    </source>
</evidence>